<evidence type="ECO:0000313" key="3">
    <source>
        <dbReference type="Proteomes" id="UP001141806"/>
    </source>
</evidence>
<reference evidence="2" key="1">
    <citation type="journal article" date="2023" name="Plant J.">
        <title>The genome of the king protea, Protea cynaroides.</title>
        <authorList>
            <person name="Chang J."/>
            <person name="Duong T.A."/>
            <person name="Schoeman C."/>
            <person name="Ma X."/>
            <person name="Roodt D."/>
            <person name="Barker N."/>
            <person name="Li Z."/>
            <person name="Van de Peer Y."/>
            <person name="Mizrachi E."/>
        </authorList>
    </citation>
    <scope>NUCLEOTIDE SEQUENCE</scope>
    <source>
        <tissue evidence="2">Young leaves</tissue>
    </source>
</reference>
<feature type="region of interest" description="Disordered" evidence="1">
    <location>
        <begin position="105"/>
        <end position="124"/>
    </location>
</feature>
<organism evidence="2 3">
    <name type="scientific">Protea cynaroides</name>
    <dbReference type="NCBI Taxonomy" id="273540"/>
    <lineage>
        <taxon>Eukaryota</taxon>
        <taxon>Viridiplantae</taxon>
        <taxon>Streptophyta</taxon>
        <taxon>Embryophyta</taxon>
        <taxon>Tracheophyta</taxon>
        <taxon>Spermatophyta</taxon>
        <taxon>Magnoliopsida</taxon>
        <taxon>Proteales</taxon>
        <taxon>Proteaceae</taxon>
        <taxon>Protea</taxon>
    </lineage>
</organism>
<sequence>MGNPQVKENSDRQAKNDSFPTGVAEANQPGVEDSTGKKVQLNPEGFWTQSHQLRSLELARETDNHFAALGSLEGKKAGPATPFCCPTANQLVIQGPFPVVGAARGPTSDLHHAPSPSASLSKPSTGLNLIVQSPTEATTSPTNTEATSFYWVLDPEPPARIPEIRKTENCFAASGSLEGEEAGIATPFCRPAVNQLVIQGPFPIVGVARGPTSDLHRAPSPSASLSESSAGLSSVVQSPTKAITSPANTYHCLAISPLPNMMAPDLPIGVAVNSSTDLVPCSHSVEARPVLTSSDDLQSGKVLDPVPLARILGTRETENRFAALGSLEGEEAGPATPFCRPVANQLVIQDPFPTVGAAQGPMSDLHRAPSFCLPL</sequence>
<comment type="caution">
    <text evidence="2">The sequence shown here is derived from an EMBL/GenBank/DDBJ whole genome shotgun (WGS) entry which is preliminary data.</text>
</comment>
<protein>
    <submittedName>
        <fullName evidence="2">Uncharacterized protein</fullName>
    </submittedName>
</protein>
<proteinExistence type="predicted"/>
<dbReference type="Proteomes" id="UP001141806">
    <property type="component" value="Unassembled WGS sequence"/>
</dbReference>
<evidence type="ECO:0000256" key="1">
    <source>
        <dbReference type="SAM" id="MobiDB-lite"/>
    </source>
</evidence>
<evidence type="ECO:0000313" key="2">
    <source>
        <dbReference type="EMBL" id="KAJ4976766.1"/>
    </source>
</evidence>
<accession>A0A9Q0KU66</accession>
<dbReference type="EMBL" id="JAMYWD010000003">
    <property type="protein sequence ID" value="KAJ4976766.1"/>
    <property type="molecule type" value="Genomic_DNA"/>
</dbReference>
<name>A0A9Q0KU66_9MAGN</name>
<dbReference type="AlphaFoldDB" id="A0A9Q0KU66"/>
<keyword evidence="3" id="KW-1185">Reference proteome</keyword>
<feature type="region of interest" description="Disordered" evidence="1">
    <location>
        <begin position="1"/>
        <end position="42"/>
    </location>
</feature>
<gene>
    <name evidence="2" type="ORF">NE237_001872</name>
</gene>